<evidence type="ECO:0000313" key="2">
    <source>
        <dbReference type="Proteomes" id="UP001147653"/>
    </source>
</evidence>
<dbReference type="RefSeq" id="WP_270023296.1">
    <property type="nucleotide sequence ID" value="NZ_JAPDDP010000002.1"/>
</dbReference>
<dbReference type="EMBL" id="JAPDDP010000002">
    <property type="protein sequence ID" value="MDA0179029.1"/>
    <property type="molecule type" value="Genomic_DNA"/>
</dbReference>
<reference evidence="1" key="1">
    <citation type="submission" date="2022-10" db="EMBL/GenBank/DDBJ databases">
        <title>The WGS of Solirubrobacter phytolaccae KCTC 29190.</title>
        <authorList>
            <person name="Jiang Z."/>
        </authorList>
    </citation>
    <scope>NUCLEOTIDE SEQUENCE</scope>
    <source>
        <strain evidence="1">KCTC 29190</strain>
    </source>
</reference>
<keyword evidence="2" id="KW-1185">Reference proteome</keyword>
<gene>
    <name evidence="1" type="ORF">OJ997_01885</name>
</gene>
<dbReference type="Proteomes" id="UP001147653">
    <property type="component" value="Unassembled WGS sequence"/>
</dbReference>
<organism evidence="1 2">
    <name type="scientific">Solirubrobacter phytolaccae</name>
    <dbReference type="NCBI Taxonomy" id="1404360"/>
    <lineage>
        <taxon>Bacteria</taxon>
        <taxon>Bacillati</taxon>
        <taxon>Actinomycetota</taxon>
        <taxon>Thermoleophilia</taxon>
        <taxon>Solirubrobacterales</taxon>
        <taxon>Solirubrobacteraceae</taxon>
        <taxon>Solirubrobacter</taxon>
    </lineage>
</organism>
<dbReference type="AlphaFoldDB" id="A0A9X3S5K2"/>
<protein>
    <submittedName>
        <fullName evidence="1">Uncharacterized protein</fullName>
    </submittedName>
</protein>
<proteinExistence type="predicted"/>
<name>A0A9X3S5K2_9ACTN</name>
<accession>A0A9X3S5K2</accession>
<evidence type="ECO:0000313" key="1">
    <source>
        <dbReference type="EMBL" id="MDA0179029.1"/>
    </source>
</evidence>
<sequence>MNADWMTGDRDEDNRIAAEIARIERFVLYRDGTCRCGAPVTKVVDVRQPVRTTDDLAASCGECVAPPTSARPAADRGRIEREVVAAALLG</sequence>
<comment type="caution">
    <text evidence="1">The sequence shown here is derived from an EMBL/GenBank/DDBJ whole genome shotgun (WGS) entry which is preliminary data.</text>
</comment>